<evidence type="ECO:0000256" key="1">
    <source>
        <dbReference type="SAM" id="MobiDB-lite"/>
    </source>
</evidence>
<proteinExistence type="predicted"/>
<evidence type="ECO:0000313" key="3">
    <source>
        <dbReference type="Proteomes" id="UP000059680"/>
    </source>
</evidence>
<reference evidence="2 3" key="3">
    <citation type="journal article" date="2013" name="Rice">
        <title>Improvement of the Oryza sativa Nipponbare reference genome using next generation sequence and optical map data.</title>
        <authorList>
            <person name="Kawahara Y."/>
            <person name="de la Bastide M."/>
            <person name="Hamilton J.P."/>
            <person name="Kanamori H."/>
            <person name="McCombie W.R."/>
            <person name="Ouyang S."/>
            <person name="Schwartz D.C."/>
            <person name="Tanaka T."/>
            <person name="Wu J."/>
            <person name="Zhou S."/>
            <person name="Childs K.L."/>
            <person name="Davidson R.M."/>
            <person name="Lin H."/>
            <person name="Quesada-Ocampo L."/>
            <person name="Vaillancourt B."/>
            <person name="Sakai H."/>
            <person name="Lee S.S."/>
            <person name="Kim J."/>
            <person name="Numa H."/>
            <person name="Itoh T."/>
            <person name="Buell C.R."/>
            <person name="Matsumoto T."/>
        </authorList>
    </citation>
    <scope>NUCLEOTIDE SEQUENCE [LARGE SCALE GENOMIC DNA]</scope>
    <source>
        <strain evidence="3">cv. Nipponbare</strain>
    </source>
</reference>
<keyword evidence="3" id="KW-1185">Reference proteome</keyword>
<protein>
    <submittedName>
        <fullName evidence="2">Os05g0197100 protein</fullName>
    </submittedName>
</protein>
<organism evidence="2 3">
    <name type="scientific">Oryza sativa subsp. japonica</name>
    <name type="common">Rice</name>
    <dbReference type="NCBI Taxonomy" id="39947"/>
    <lineage>
        <taxon>Eukaryota</taxon>
        <taxon>Viridiplantae</taxon>
        <taxon>Streptophyta</taxon>
        <taxon>Embryophyta</taxon>
        <taxon>Tracheophyta</taxon>
        <taxon>Spermatophyta</taxon>
        <taxon>Magnoliopsida</taxon>
        <taxon>Liliopsida</taxon>
        <taxon>Poales</taxon>
        <taxon>Poaceae</taxon>
        <taxon>BOP clade</taxon>
        <taxon>Oryzoideae</taxon>
        <taxon>Oryzeae</taxon>
        <taxon>Oryzinae</taxon>
        <taxon>Oryza</taxon>
        <taxon>Oryza sativa</taxon>
    </lineage>
</organism>
<accession>A0A0P0WIX7</accession>
<name>A0A0P0WIX7_ORYSJ</name>
<dbReference type="PaxDb" id="39947-A0A0P0WIX7"/>
<dbReference type="InParanoid" id="A0A0P0WIX7"/>
<evidence type="ECO:0000313" key="2">
    <source>
        <dbReference type="EMBL" id="BAS92684.1"/>
    </source>
</evidence>
<sequence>MRDHCIGTPRRPASVHRRPHRTHRQLLLLAPCMPPPLAAPHRARPASSTVGHASSHQVGLPSLATLPRAKSASTAAGYASSHHAGLAAIDRASTHRAGLRALLPPLPCRPNAAVCHTSPASRPWPSVPPLVVAVAHFQSSTLRPHPPPVSSLSADQHLHRLRICHRRQLPLLPSATRAMPATSSSCSHRPPASPSAGTSSGWIQRGGARSKHGTAGSKRAAAVASSPSPQASSSSLPSPSPSSRPSGTEHP</sequence>
<reference evidence="2 3" key="2">
    <citation type="journal article" date="2013" name="Plant Cell Physiol.">
        <title>Rice Annotation Project Database (RAP-DB): an integrative and interactive database for rice genomics.</title>
        <authorList>
            <person name="Sakai H."/>
            <person name="Lee S.S."/>
            <person name="Tanaka T."/>
            <person name="Numa H."/>
            <person name="Kim J."/>
            <person name="Kawahara Y."/>
            <person name="Wakimoto H."/>
            <person name="Yang C.C."/>
            <person name="Iwamoto M."/>
            <person name="Abe T."/>
            <person name="Yamada Y."/>
            <person name="Muto A."/>
            <person name="Inokuchi H."/>
            <person name="Ikemura T."/>
            <person name="Matsumoto T."/>
            <person name="Sasaki T."/>
            <person name="Itoh T."/>
        </authorList>
    </citation>
    <scope>NUCLEOTIDE SEQUENCE [LARGE SCALE GENOMIC DNA]</scope>
    <source>
        <strain evidence="3">cv. Nipponbare</strain>
    </source>
</reference>
<dbReference type="AlphaFoldDB" id="A0A0P0WIX7"/>
<feature type="region of interest" description="Disordered" evidence="1">
    <location>
        <begin position="177"/>
        <end position="251"/>
    </location>
</feature>
<dbReference type="Proteomes" id="UP000059680">
    <property type="component" value="Chromosome 5"/>
</dbReference>
<feature type="compositionally biased region" description="Low complexity" evidence="1">
    <location>
        <begin position="220"/>
        <end position="251"/>
    </location>
</feature>
<dbReference type="EMBL" id="AP014961">
    <property type="protein sequence ID" value="BAS92684.1"/>
    <property type="molecule type" value="Genomic_DNA"/>
</dbReference>
<gene>
    <name evidence="2" type="ordered locus">Os05g0197100</name>
    <name evidence="2" type="ORF">OSNPB_050197100</name>
</gene>
<feature type="region of interest" description="Disordered" evidence="1">
    <location>
        <begin position="1"/>
        <end position="21"/>
    </location>
</feature>
<reference evidence="3" key="1">
    <citation type="journal article" date="2005" name="Nature">
        <title>The map-based sequence of the rice genome.</title>
        <authorList>
            <consortium name="International rice genome sequencing project (IRGSP)"/>
            <person name="Matsumoto T."/>
            <person name="Wu J."/>
            <person name="Kanamori H."/>
            <person name="Katayose Y."/>
            <person name="Fujisawa M."/>
            <person name="Namiki N."/>
            <person name="Mizuno H."/>
            <person name="Yamamoto K."/>
            <person name="Antonio B.A."/>
            <person name="Baba T."/>
            <person name="Sakata K."/>
            <person name="Nagamura Y."/>
            <person name="Aoki H."/>
            <person name="Arikawa K."/>
            <person name="Arita K."/>
            <person name="Bito T."/>
            <person name="Chiden Y."/>
            <person name="Fujitsuka N."/>
            <person name="Fukunaka R."/>
            <person name="Hamada M."/>
            <person name="Harada C."/>
            <person name="Hayashi A."/>
            <person name="Hijishita S."/>
            <person name="Honda M."/>
            <person name="Hosokawa S."/>
            <person name="Ichikawa Y."/>
            <person name="Idonuma A."/>
            <person name="Iijima M."/>
            <person name="Ikeda M."/>
            <person name="Ikeno M."/>
            <person name="Ito K."/>
            <person name="Ito S."/>
            <person name="Ito T."/>
            <person name="Ito Y."/>
            <person name="Ito Y."/>
            <person name="Iwabuchi A."/>
            <person name="Kamiya K."/>
            <person name="Karasawa W."/>
            <person name="Kurita K."/>
            <person name="Katagiri S."/>
            <person name="Kikuta A."/>
            <person name="Kobayashi H."/>
            <person name="Kobayashi N."/>
            <person name="Machita K."/>
            <person name="Maehara T."/>
            <person name="Masukawa M."/>
            <person name="Mizubayashi T."/>
            <person name="Mukai Y."/>
            <person name="Nagasaki H."/>
            <person name="Nagata Y."/>
            <person name="Naito S."/>
            <person name="Nakashima M."/>
            <person name="Nakama Y."/>
            <person name="Nakamichi Y."/>
            <person name="Nakamura M."/>
            <person name="Meguro A."/>
            <person name="Negishi M."/>
            <person name="Ohta I."/>
            <person name="Ohta T."/>
            <person name="Okamoto M."/>
            <person name="Ono N."/>
            <person name="Saji S."/>
            <person name="Sakaguchi M."/>
            <person name="Sakai K."/>
            <person name="Shibata M."/>
            <person name="Shimokawa T."/>
            <person name="Song J."/>
            <person name="Takazaki Y."/>
            <person name="Terasawa K."/>
            <person name="Tsugane M."/>
            <person name="Tsuji K."/>
            <person name="Ueda S."/>
            <person name="Waki K."/>
            <person name="Yamagata H."/>
            <person name="Yamamoto M."/>
            <person name="Yamamoto S."/>
            <person name="Yamane H."/>
            <person name="Yoshiki S."/>
            <person name="Yoshihara R."/>
            <person name="Yukawa K."/>
            <person name="Zhong H."/>
            <person name="Yano M."/>
            <person name="Yuan Q."/>
            <person name="Ouyang S."/>
            <person name="Liu J."/>
            <person name="Jones K.M."/>
            <person name="Gansberger K."/>
            <person name="Moffat K."/>
            <person name="Hill J."/>
            <person name="Bera J."/>
            <person name="Fadrosh D."/>
            <person name="Jin S."/>
            <person name="Johri S."/>
            <person name="Kim M."/>
            <person name="Overton L."/>
            <person name="Reardon M."/>
            <person name="Tsitrin T."/>
            <person name="Vuong H."/>
            <person name="Weaver B."/>
            <person name="Ciecko A."/>
            <person name="Tallon L."/>
            <person name="Jackson J."/>
            <person name="Pai G."/>
            <person name="Aken S.V."/>
            <person name="Utterback T."/>
            <person name="Reidmuller S."/>
            <person name="Feldblyum T."/>
            <person name="Hsiao J."/>
            <person name="Zismann V."/>
            <person name="Iobst S."/>
            <person name="de Vazeille A.R."/>
            <person name="Buell C.R."/>
            <person name="Ying K."/>
            <person name="Li Y."/>
            <person name="Lu T."/>
            <person name="Huang Y."/>
            <person name="Zhao Q."/>
            <person name="Feng Q."/>
            <person name="Zhang L."/>
            <person name="Zhu J."/>
            <person name="Weng Q."/>
            <person name="Mu J."/>
            <person name="Lu Y."/>
            <person name="Fan D."/>
            <person name="Liu Y."/>
            <person name="Guan J."/>
            <person name="Zhang Y."/>
            <person name="Yu S."/>
            <person name="Liu X."/>
            <person name="Zhang Y."/>
            <person name="Hong G."/>
            <person name="Han B."/>
            <person name="Choisne N."/>
            <person name="Demange N."/>
            <person name="Orjeda G."/>
            <person name="Samain S."/>
            <person name="Cattolico L."/>
            <person name="Pelletier E."/>
            <person name="Couloux A."/>
            <person name="Segurens B."/>
            <person name="Wincker P."/>
            <person name="D'Hont A."/>
            <person name="Scarpelli C."/>
            <person name="Weissenbach J."/>
            <person name="Salanoubat M."/>
            <person name="Quetier F."/>
            <person name="Yu Y."/>
            <person name="Kim H.R."/>
            <person name="Rambo T."/>
            <person name="Currie J."/>
            <person name="Collura K."/>
            <person name="Luo M."/>
            <person name="Yang T."/>
            <person name="Ammiraju J.S.S."/>
            <person name="Engler F."/>
            <person name="Soderlund C."/>
            <person name="Wing R.A."/>
            <person name="Palmer L.E."/>
            <person name="de la Bastide M."/>
            <person name="Spiegel L."/>
            <person name="Nascimento L."/>
            <person name="Zutavern T."/>
            <person name="O'Shaughnessy A."/>
            <person name="Dike S."/>
            <person name="Dedhia N."/>
            <person name="Preston R."/>
            <person name="Balija V."/>
            <person name="McCombie W.R."/>
            <person name="Chow T."/>
            <person name="Chen H."/>
            <person name="Chung M."/>
            <person name="Chen C."/>
            <person name="Shaw J."/>
            <person name="Wu H."/>
            <person name="Hsiao K."/>
            <person name="Chao Y."/>
            <person name="Chu M."/>
            <person name="Cheng C."/>
            <person name="Hour A."/>
            <person name="Lee P."/>
            <person name="Lin S."/>
            <person name="Lin Y."/>
            <person name="Liou J."/>
            <person name="Liu S."/>
            <person name="Hsing Y."/>
            <person name="Raghuvanshi S."/>
            <person name="Mohanty A."/>
            <person name="Bharti A.K."/>
            <person name="Gaur A."/>
            <person name="Gupta V."/>
            <person name="Kumar D."/>
            <person name="Ravi V."/>
            <person name="Vij S."/>
            <person name="Kapur A."/>
            <person name="Khurana P."/>
            <person name="Khurana P."/>
            <person name="Khurana J.P."/>
            <person name="Tyagi A.K."/>
            <person name="Gaikwad K."/>
            <person name="Singh A."/>
            <person name="Dalal V."/>
            <person name="Srivastava S."/>
            <person name="Dixit A."/>
            <person name="Pal A.K."/>
            <person name="Ghazi I.A."/>
            <person name="Yadav M."/>
            <person name="Pandit A."/>
            <person name="Bhargava A."/>
            <person name="Sureshbabu K."/>
            <person name="Batra K."/>
            <person name="Sharma T.R."/>
            <person name="Mohapatra T."/>
            <person name="Singh N.K."/>
            <person name="Messing J."/>
            <person name="Nelson A.B."/>
            <person name="Fuks G."/>
            <person name="Kavchok S."/>
            <person name="Keizer G."/>
            <person name="Linton E."/>
            <person name="Llaca V."/>
            <person name="Song R."/>
            <person name="Tanyolac B."/>
            <person name="Young S."/>
            <person name="Ho-Il K."/>
            <person name="Hahn J.H."/>
            <person name="Sangsakoo G."/>
            <person name="Vanavichit A."/>
            <person name="de Mattos Luiz.A.T."/>
            <person name="Zimmer P.D."/>
            <person name="Malone G."/>
            <person name="Dellagostin O."/>
            <person name="de Oliveira A.C."/>
            <person name="Bevan M."/>
            <person name="Bancroft I."/>
            <person name="Minx P."/>
            <person name="Cordum H."/>
            <person name="Wilson R."/>
            <person name="Cheng Z."/>
            <person name="Jin W."/>
            <person name="Jiang J."/>
            <person name="Leong S.A."/>
            <person name="Iwama H."/>
            <person name="Gojobori T."/>
            <person name="Itoh T."/>
            <person name="Niimura Y."/>
            <person name="Fujii Y."/>
            <person name="Habara T."/>
            <person name="Sakai H."/>
            <person name="Sato Y."/>
            <person name="Wilson G."/>
            <person name="Kumar K."/>
            <person name="McCouch S."/>
            <person name="Juretic N."/>
            <person name="Hoen D."/>
            <person name="Wright S."/>
            <person name="Bruskiewich R."/>
            <person name="Bureau T."/>
            <person name="Miyao A."/>
            <person name="Hirochika H."/>
            <person name="Nishikawa T."/>
            <person name="Kadowaki K."/>
            <person name="Sugiura M."/>
            <person name="Burr B."/>
            <person name="Sasaki T."/>
        </authorList>
    </citation>
    <scope>NUCLEOTIDE SEQUENCE [LARGE SCALE GENOMIC DNA]</scope>
    <source>
        <strain evidence="3">cv. Nipponbare</strain>
    </source>
</reference>